<feature type="domain" description="ABC-2 type transporter transmembrane" evidence="10">
    <location>
        <begin position="39"/>
        <end position="238"/>
    </location>
</feature>
<dbReference type="PANTHER" id="PTHR30413">
    <property type="entry name" value="INNER MEMBRANE TRANSPORT PERMEASE"/>
    <property type="match status" value="1"/>
</dbReference>
<dbReference type="eggNOG" id="COG1682">
    <property type="taxonomic scope" value="Bacteria"/>
</dbReference>
<evidence type="ECO:0000256" key="4">
    <source>
        <dbReference type="ARBA" id="ARBA00022475"/>
    </source>
</evidence>
<dbReference type="GO" id="GO:0140359">
    <property type="term" value="F:ABC-type transporter activity"/>
    <property type="evidence" value="ECO:0007669"/>
    <property type="project" value="InterPro"/>
</dbReference>
<keyword evidence="6 9" id="KW-1133">Transmembrane helix</keyword>
<evidence type="ECO:0000256" key="5">
    <source>
        <dbReference type="ARBA" id="ARBA00022692"/>
    </source>
</evidence>
<evidence type="ECO:0000313" key="11">
    <source>
        <dbReference type="EMBL" id="CCB90167.1"/>
    </source>
</evidence>
<feature type="transmembrane region" description="Helical" evidence="9">
    <location>
        <begin position="87"/>
        <end position="111"/>
    </location>
</feature>
<reference evidence="11 12" key="2">
    <citation type="journal article" date="2011" name="Mol. Biol. Evol.">
        <title>Unity in variety--the pan-genome of the Chlamydiae.</title>
        <authorList>
            <person name="Collingro A."/>
            <person name="Tischler P."/>
            <person name="Weinmaier T."/>
            <person name="Penz T."/>
            <person name="Heinz E."/>
            <person name="Brunham R.C."/>
            <person name="Read T.D."/>
            <person name="Bavoil P.M."/>
            <person name="Sachse K."/>
            <person name="Kahane S."/>
            <person name="Friedman M.G."/>
            <person name="Rattei T."/>
            <person name="Myers G.S."/>
            <person name="Horn M."/>
        </authorList>
    </citation>
    <scope>NUCLEOTIDE SEQUENCE [LARGE SCALE GENOMIC DNA]</scope>
    <source>
        <strain evidence="12">ATCC VR-1471 / Z</strain>
    </source>
</reference>
<keyword evidence="7" id="KW-0762">Sugar transport</keyword>
<reference key="1">
    <citation type="journal article" date="2011" name="Mol. Biol. Evol.">
        <title>Unity in variety -- the pan-genome of the Chlamydiae.</title>
        <authorList>
            <person name="Collingro A."/>
            <person name="Tischler P."/>
            <person name="Weinmaier T."/>
            <person name="Penz T."/>
            <person name="Heinz E."/>
            <person name="Brunham R.C."/>
            <person name="Read T.D."/>
            <person name="Bavoil P.M."/>
            <person name="Sachse K."/>
            <person name="Kahane S."/>
            <person name="Friedman M.G."/>
            <person name="Rattei T."/>
            <person name="Myers G.S.A."/>
            <person name="Horn M."/>
        </authorList>
    </citation>
    <scope>NUCLEOTIDE SEQUENCE</scope>
    <source>
        <strain>Z</strain>
    </source>
</reference>
<evidence type="ECO:0000256" key="7">
    <source>
        <dbReference type="ARBA" id="ARBA00023047"/>
    </source>
</evidence>
<dbReference type="STRING" id="331113.SNE_A22900"/>
<gene>
    <name evidence="11" type="primary">rfbD</name>
    <name evidence="11" type="ordered locus">SNE_A22900</name>
</gene>
<evidence type="ECO:0000256" key="1">
    <source>
        <dbReference type="ARBA" id="ARBA00004651"/>
    </source>
</evidence>
<feature type="transmembrane region" description="Helical" evidence="9">
    <location>
        <begin position="244"/>
        <end position="267"/>
    </location>
</feature>
<accession>F8L4B6</accession>
<keyword evidence="5 9" id="KW-0812">Transmembrane</keyword>
<dbReference type="HOGENOM" id="CLU_060703_0_0_0"/>
<feature type="transmembrane region" description="Helical" evidence="9">
    <location>
        <begin position="198"/>
        <end position="224"/>
    </location>
</feature>
<dbReference type="KEGG" id="sng:SNE_A22900"/>
<dbReference type="GO" id="GO:0005886">
    <property type="term" value="C:plasma membrane"/>
    <property type="evidence" value="ECO:0007669"/>
    <property type="project" value="UniProtKB-SubCell"/>
</dbReference>
<dbReference type="AlphaFoldDB" id="F8L4B6"/>
<keyword evidence="3" id="KW-0813">Transport</keyword>
<dbReference type="OrthoDB" id="9786910at2"/>
<feature type="transmembrane region" description="Helical" evidence="9">
    <location>
        <begin position="132"/>
        <end position="154"/>
    </location>
</feature>
<dbReference type="PANTHER" id="PTHR30413:SF10">
    <property type="entry name" value="CAPSULE POLYSACCHARIDE EXPORT INNER-MEMBRANE PROTEIN CTRC"/>
    <property type="match status" value="1"/>
</dbReference>
<organism evidence="11 12">
    <name type="scientific">Simkania negevensis (strain ATCC VR-1471 / DSM 27360 / Z)</name>
    <dbReference type="NCBI Taxonomy" id="331113"/>
    <lineage>
        <taxon>Bacteria</taxon>
        <taxon>Pseudomonadati</taxon>
        <taxon>Chlamydiota</taxon>
        <taxon>Chlamydiia</taxon>
        <taxon>Parachlamydiales</taxon>
        <taxon>Simkaniaceae</taxon>
        <taxon>Simkania</taxon>
    </lineage>
</organism>
<evidence type="ECO:0000256" key="9">
    <source>
        <dbReference type="SAM" id="Phobius"/>
    </source>
</evidence>
<feature type="transmembrane region" description="Helical" evidence="9">
    <location>
        <begin position="160"/>
        <end position="186"/>
    </location>
</feature>
<dbReference type="EMBL" id="FR872582">
    <property type="protein sequence ID" value="CCB90167.1"/>
    <property type="molecule type" value="Genomic_DNA"/>
</dbReference>
<name>F8L4B6_SIMNZ</name>
<keyword evidence="12" id="KW-1185">Reference proteome</keyword>
<dbReference type="InterPro" id="IPR013525">
    <property type="entry name" value="ABC2_TM"/>
</dbReference>
<dbReference type="Pfam" id="PF01061">
    <property type="entry name" value="ABC2_membrane"/>
    <property type="match status" value="1"/>
</dbReference>
<sequence length="278" mass="31800">MEEIEVNEAASVKAKKKPSRFVASLEDLWSGVKQWRVWLLLGWLDLKLRYRRSYLGPFWITISMAVMIYSMGFVYSKLFHMNLSEYFLYISGGMLAWFLLSTTLIEMMHGFTDAQTFILQLKMPFTVYIMRVITRNFIVLGHNVIAVLPLLIYFKCVPNFPMVLFALVVIAVSMLSIGTLFAMIGARFRDVQQVIASILQVGFLLTPVMWNASMIPGRAILAVYLNPFYYFVELLRSGVLNTHAPAMVIKGSVMIAVGGTALMLLVFSRLRHRIPFWL</sequence>
<dbReference type="Proteomes" id="UP000000496">
    <property type="component" value="Chromosome gsn.131"/>
</dbReference>
<evidence type="ECO:0000259" key="10">
    <source>
        <dbReference type="Pfam" id="PF01061"/>
    </source>
</evidence>
<evidence type="ECO:0000313" key="12">
    <source>
        <dbReference type="Proteomes" id="UP000000496"/>
    </source>
</evidence>
<protein>
    <submittedName>
        <fullName evidence="11">O-antigen export system permease protein rfbD</fullName>
    </submittedName>
</protein>
<evidence type="ECO:0000256" key="2">
    <source>
        <dbReference type="ARBA" id="ARBA00007783"/>
    </source>
</evidence>
<dbReference type="RefSeq" id="WP_013944633.1">
    <property type="nucleotide sequence ID" value="NC_015713.1"/>
</dbReference>
<keyword evidence="8 9" id="KW-0472">Membrane</keyword>
<keyword evidence="4" id="KW-1003">Cell membrane</keyword>
<keyword evidence="7" id="KW-0625">Polysaccharide transport</keyword>
<dbReference type="GO" id="GO:0015920">
    <property type="term" value="P:lipopolysaccharide transport"/>
    <property type="evidence" value="ECO:0007669"/>
    <property type="project" value="TreeGrafter"/>
</dbReference>
<evidence type="ECO:0000256" key="3">
    <source>
        <dbReference type="ARBA" id="ARBA00022448"/>
    </source>
</evidence>
<dbReference type="GO" id="GO:0015774">
    <property type="term" value="P:polysaccharide transport"/>
    <property type="evidence" value="ECO:0007669"/>
    <property type="project" value="UniProtKB-KW"/>
</dbReference>
<comment type="subcellular location">
    <subcellularLocation>
        <location evidence="1">Cell membrane</location>
        <topology evidence="1">Multi-pass membrane protein</topology>
    </subcellularLocation>
</comment>
<comment type="similarity">
    <text evidence="2">Belongs to the ABC-2 integral membrane protein family.</text>
</comment>
<feature type="transmembrane region" description="Helical" evidence="9">
    <location>
        <begin position="54"/>
        <end position="75"/>
    </location>
</feature>
<proteinExistence type="inferred from homology"/>
<evidence type="ECO:0000256" key="8">
    <source>
        <dbReference type="ARBA" id="ARBA00023136"/>
    </source>
</evidence>
<evidence type="ECO:0000256" key="6">
    <source>
        <dbReference type="ARBA" id="ARBA00022989"/>
    </source>
</evidence>